<evidence type="ECO:0000256" key="15">
    <source>
        <dbReference type="ARBA" id="ARBA00048238"/>
    </source>
</evidence>
<evidence type="ECO:0000256" key="11">
    <source>
        <dbReference type="ARBA" id="ARBA00023235"/>
    </source>
</evidence>
<keyword evidence="23" id="KW-1185">Reference proteome</keyword>
<dbReference type="InterPro" id="IPR036652">
    <property type="entry name" value="YjeF_N_dom_sf"/>
</dbReference>
<comment type="similarity">
    <text evidence="3 19">In the N-terminal section; belongs to the NnrE/AIBP family.</text>
</comment>
<gene>
    <name evidence="17" type="primary">nnrD</name>
    <name evidence="18" type="synonym">nnrE</name>
    <name evidence="22" type="ORF">EDC63_10680</name>
</gene>
<evidence type="ECO:0000256" key="4">
    <source>
        <dbReference type="ARBA" id="ARBA00009524"/>
    </source>
</evidence>
<proteinExistence type="inferred from homology"/>
<evidence type="ECO:0000256" key="8">
    <source>
        <dbReference type="ARBA" id="ARBA00022857"/>
    </source>
</evidence>
<keyword evidence="5 18" id="KW-0479">Metal-binding</keyword>
<keyword evidence="7 17" id="KW-0067">ATP-binding</keyword>
<feature type="binding site" evidence="18">
    <location>
        <position position="160"/>
    </location>
    <ligand>
        <name>(6S)-NADPHX</name>
        <dbReference type="ChEBI" id="CHEBI:64076"/>
    </ligand>
</feature>
<feature type="binding site" evidence="18">
    <location>
        <position position="127"/>
    </location>
    <ligand>
        <name>K(+)</name>
        <dbReference type="ChEBI" id="CHEBI:29103"/>
    </ligand>
</feature>
<comment type="similarity">
    <text evidence="4 19">In the C-terminal section; belongs to the NnrD/CARKD family.</text>
</comment>
<comment type="catalytic activity">
    <reaction evidence="2 18 19">
        <text>(6R)-NADPHX = (6S)-NADPHX</text>
        <dbReference type="Rhea" id="RHEA:32227"/>
        <dbReference type="ChEBI" id="CHEBI:64076"/>
        <dbReference type="ChEBI" id="CHEBI:64077"/>
        <dbReference type="EC" id="5.1.99.6"/>
    </reaction>
</comment>
<comment type="function">
    <text evidence="18">Catalyzes the epimerization of the S- and R-forms of NAD(P)HX, a damaged form of NAD(P)H that is a result of enzymatic or heat-dependent hydration. This is a prerequisite for the S-specific NAD(P)H-hydrate dehydratase to allow the repair of both epimers of NAD(P)HX.</text>
</comment>
<evidence type="ECO:0000256" key="13">
    <source>
        <dbReference type="ARBA" id="ARBA00023268"/>
    </source>
</evidence>
<keyword evidence="9 18" id="KW-0630">Potassium</keyword>
<comment type="caution">
    <text evidence="22">The sequence shown here is derived from an EMBL/GenBank/DDBJ whole genome shotgun (WGS) entry which is preliminary data.</text>
</comment>
<evidence type="ECO:0000256" key="16">
    <source>
        <dbReference type="ARBA" id="ARBA00049209"/>
    </source>
</evidence>
<feature type="binding site" evidence="17">
    <location>
        <begin position="407"/>
        <end position="411"/>
    </location>
    <ligand>
        <name>AMP</name>
        <dbReference type="ChEBI" id="CHEBI:456215"/>
    </ligand>
</feature>
<dbReference type="NCBIfam" id="TIGR00196">
    <property type="entry name" value="yjeF_cterm"/>
    <property type="match status" value="1"/>
</dbReference>
<keyword evidence="8 17" id="KW-0521">NADP</keyword>
<name>A0A4V2W251_9PROT</name>
<dbReference type="EC" id="5.1.99.6" evidence="19"/>
<evidence type="ECO:0000256" key="12">
    <source>
        <dbReference type="ARBA" id="ARBA00023239"/>
    </source>
</evidence>
<dbReference type="GO" id="GO:0110051">
    <property type="term" value="P:metabolite repair"/>
    <property type="evidence" value="ECO:0007669"/>
    <property type="project" value="TreeGrafter"/>
</dbReference>
<dbReference type="GO" id="GO:0046496">
    <property type="term" value="P:nicotinamide nucleotide metabolic process"/>
    <property type="evidence" value="ECO:0007669"/>
    <property type="project" value="UniProtKB-UniRule"/>
</dbReference>
<dbReference type="PROSITE" id="PS51383">
    <property type="entry name" value="YJEF_C_3"/>
    <property type="match status" value="1"/>
</dbReference>
<dbReference type="PANTHER" id="PTHR12592">
    <property type="entry name" value="ATP-DEPENDENT (S)-NAD(P)H-HYDRATE DEHYDRATASE FAMILY MEMBER"/>
    <property type="match status" value="1"/>
</dbReference>
<dbReference type="Gene3D" id="3.40.1190.20">
    <property type="match status" value="1"/>
</dbReference>
<feature type="binding site" evidence="18">
    <location>
        <begin position="64"/>
        <end position="68"/>
    </location>
    <ligand>
        <name>(6S)-NADPHX</name>
        <dbReference type="ChEBI" id="CHEBI:64076"/>
    </ligand>
</feature>
<dbReference type="PIRSF" id="PIRSF017184">
    <property type="entry name" value="Nnr"/>
    <property type="match status" value="1"/>
</dbReference>
<dbReference type="Proteomes" id="UP000295367">
    <property type="component" value="Unassembled WGS sequence"/>
</dbReference>
<dbReference type="AlphaFoldDB" id="A0A4V2W251"/>
<feature type="domain" description="YjeF N-terminal" evidence="21">
    <location>
        <begin position="13"/>
        <end position="217"/>
    </location>
</feature>
<evidence type="ECO:0000256" key="9">
    <source>
        <dbReference type="ARBA" id="ARBA00022958"/>
    </source>
</evidence>
<dbReference type="InterPro" id="IPR017953">
    <property type="entry name" value="Carbohydrate_kinase_pred_CS"/>
</dbReference>
<comment type="subunit">
    <text evidence="17">Homotetramer.</text>
</comment>
<evidence type="ECO:0000256" key="10">
    <source>
        <dbReference type="ARBA" id="ARBA00023027"/>
    </source>
</evidence>
<feature type="binding site" evidence="18">
    <location>
        <position position="163"/>
    </location>
    <ligand>
        <name>K(+)</name>
        <dbReference type="ChEBI" id="CHEBI:29103"/>
    </ligand>
</feature>
<evidence type="ECO:0000256" key="6">
    <source>
        <dbReference type="ARBA" id="ARBA00022741"/>
    </source>
</evidence>
<dbReference type="CDD" id="cd01171">
    <property type="entry name" value="YXKO-related"/>
    <property type="match status" value="1"/>
</dbReference>
<dbReference type="HAMAP" id="MF_01965">
    <property type="entry name" value="NADHX_dehydratase"/>
    <property type="match status" value="1"/>
</dbReference>
<organism evidence="22 23">
    <name type="scientific">Sulfurirhabdus autotrophica</name>
    <dbReference type="NCBI Taxonomy" id="1706046"/>
    <lineage>
        <taxon>Bacteria</taxon>
        <taxon>Pseudomonadati</taxon>
        <taxon>Pseudomonadota</taxon>
        <taxon>Betaproteobacteria</taxon>
        <taxon>Nitrosomonadales</taxon>
        <taxon>Sulfuricellaceae</taxon>
        <taxon>Sulfurirhabdus</taxon>
    </lineage>
</organism>
<evidence type="ECO:0000256" key="18">
    <source>
        <dbReference type="HAMAP-Rule" id="MF_01966"/>
    </source>
</evidence>
<sequence length="503" mass="53059">MNTLSSLLPSPIYRAQEIKLIEETLAKQPTPLGLMEKAGLAAAEFGLELFIDKPVVLILVGPGNNGGDALVAARYLKSWFYQVTVVFTGNAEKLPPDAAKSLQSWKDAGGTIHDSIPDNVQWDWVVDGLFGIGLARDLDKRYLDLVKRVNQMQLPVLALDIPSGLDSDSGQPFRAAIRATHTLTFLALKPGLLTAYGPDYCGEIHLDQLGIEPETLPPSKGNLLTQKQVISALKPRPLNSHKGMLGSVGILGGANTMTGAALLAGRAALKCGAGLVYIGMLADSAPAVDIQQPELMLCAPEQLLEIEGISCLVAGPGLGQSDRALALLQNAISSDLPLILDADALNLIAVHPDLASQLQNRKSASILTPHPAEAGRLLGCSNHEIQQDRIGSALVIASRQNSIVVLKGAGSICAFTDETWYINPTGNPGLSSAGMGDVLSGMIGALIAQKLKPKQATLLSVYLHGAAADKLVSRGFGPIGLTASEVIDEAKHLLNNWVYGKNS</sequence>
<evidence type="ECO:0000256" key="7">
    <source>
        <dbReference type="ARBA" id="ARBA00022840"/>
    </source>
</evidence>
<dbReference type="EC" id="4.2.1.136" evidence="19"/>
<comment type="similarity">
    <text evidence="18">Belongs to the NnrE/AIBP family.</text>
</comment>
<evidence type="ECO:0000256" key="2">
    <source>
        <dbReference type="ARBA" id="ARBA00000909"/>
    </source>
</evidence>
<dbReference type="RefSeq" id="WP_124948141.1">
    <property type="nucleotide sequence ID" value="NZ_BHVT01000076.1"/>
</dbReference>
<dbReference type="GO" id="GO:0052856">
    <property type="term" value="F:NAD(P)HX epimerase activity"/>
    <property type="evidence" value="ECO:0007669"/>
    <property type="project" value="UniProtKB-UniRule"/>
</dbReference>
<comment type="catalytic activity">
    <reaction evidence="15 17 19">
        <text>(6S)-NADHX + ADP = AMP + phosphate + NADH + H(+)</text>
        <dbReference type="Rhea" id="RHEA:32223"/>
        <dbReference type="ChEBI" id="CHEBI:15378"/>
        <dbReference type="ChEBI" id="CHEBI:43474"/>
        <dbReference type="ChEBI" id="CHEBI:57945"/>
        <dbReference type="ChEBI" id="CHEBI:64074"/>
        <dbReference type="ChEBI" id="CHEBI:456215"/>
        <dbReference type="ChEBI" id="CHEBI:456216"/>
        <dbReference type="EC" id="4.2.1.136"/>
    </reaction>
</comment>
<comment type="similarity">
    <text evidence="17">Belongs to the NnrD/CARKD family.</text>
</comment>
<dbReference type="Gene3D" id="3.40.50.10260">
    <property type="entry name" value="YjeF N-terminal domain"/>
    <property type="match status" value="1"/>
</dbReference>
<comment type="function">
    <text evidence="14 19">Bifunctional enzyme that catalyzes the epimerization of the S- and R-forms of NAD(P)HX and the dehydration of the S-form of NAD(P)HX at the expense of ADP, which is converted to AMP. This allows the repair of both epimers of NAD(P)HX, a damaged form of NAD(P)H that is a result of enzymatic or heat-dependent hydration.</text>
</comment>
<evidence type="ECO:0000256" key="1">
    <source>
        <dbReference type="ARBA" id="ARBA00000013"/>
    </source>
</evidence>
<evidence type="ECO:0000256" key="17">
    <source>
        <dbReference type="HAMAP-Rule" id="MF_01965"/>
    </source>
</evidence>
<dbReference type="PROSITE" id="PS01050">
    <property type="entry name" value="YJEF_C_2"/>
    <property type="match status" value="1"/>
</dbReference>
<dbReference type="GO" id="GO:0016301">
    <property type="term" value="F:kinase activity"/>
    <property type="evidence" value="ECO:0007669"/>
    <property type="project" value="UniProtKB-KW"/>
</dbReference>
<feature type="binding site" evidence="18">
    <location>
        <begin position="131"/>
        <end position="137"/>
    </location>
    <ligand>
        <name>(6S)-NADPHX</name>
        <dbReference type="ChEBI" id="CHEBI:64076"/>
    </ligand>
</feature>
<evidence type="ECO:0000256" key="14">
    <source>
        <dbReference type="ARBA" id="ARBA00025153"/>
    </source>
</evidence>
<keyword evidence="11 18" id="KW-0413">Isomerase</keyword>
<dbReference type="GO" id="GO:0052855">
    <property type="term" value="F:ADP-dependent NAD(P)H-hydrate dehydratase activity"/>
    <property type="evidence" value="ECO:0007669"/>
    <property type="project" value="UniProtKB-UniRule"/>
</dbReference>
<comment type="catalytic activity">
    <reaction evidence="1 18 19">
        <text>(6R)-NADHX = (6S)-NADHX</text>
        <dbReference type="Rhea" id="RHEA:32215"/>
        <dbReference type="ChEBI" id="CHEBI:64074"/>
        <dbReference type="ChEBI" id="CHEBI:64075"/>
        <dbReference type="EC" id="5.1.99.6"/>
    </reaction>
</comment>
<dbReference type="PROSITE" id="PS51385">
    <property type="entry name" value="YJEF_N"/>
    <property type="match status" value="1"/>
</dbReference>
<keyword evidence="22" id="KW-0808">Transferase</keyword>
<feature type="binding site" evidence="17">
    <location>
        <position position="260"/>
    </location>
    <ligand>
        <name>(6S)-NADPHX</name>
        <dbReference type="ChEBI" id="CHEBI:64076"/>
    </ligand>
</feature>
<dbReference type="InterPro" id="IPR030677">
    <property type="entry name" value="Nnr"/>
</dbReference>
<comment type="function">
    <text evidence="17">Catalyzes the dehydration of the S-form of NAD(P)HX at the expense of ADP, which is converted to AMP. Together with NAD(P)HX epimerase, which catalyzes the epimerization of the S- and R-forms, the enzyme allows the repair of both epimers of NAD(P)HX, a damaged form of NAD(P)H that is a result of enzymatic or heat-dependent hydration.</text>
</comment>
<evidence type="ECO:0000256" key="3">
    <source>
        <dbReference type="ARBA" id="ARBA00006001"/>
    </source>
</evidence>
<feature type="binding site" evidence="18">
    <location>
        <position position="142"/>
    </location>
    <ligand>
        <name>(6S)-NADPHX</name>
        <dbReference type="ChEBI" id="CHEBI:64076"/>
    </ligand>
</feature>
<feature type="binding site" evidence="17">
    <location>
        <position position="436"/>
    </location>
    <ligand>
        <name>AMP</name>
        <dbReference type="ChEBI" id="CHEBI:456215"/>
    </ligand>
</feature>
<dbReference type="InterPro" id="IPR029056">
    <property type="entry name" value="Ribokinase-like"/>
</dbReference>
<dbReference type="InterPro" id="IPR000631">
    <property type="entry name" value="CARKD"/>
</dbReference>
<keyword evidence="22" id="KW-0418">Kinase</keyword>
<dbReference type="SUPFAM" id="SSF64153">
    <property type="entry name" value="YjeF N-terminal domain-like"/>
    <property type="match status" value="1"/>
</dbReference>
<keyword evidence="10 17" id="KW-0520">NAD</keyword>
<dbReference type="HAMAP" id="MF_01966">
    <property type="entry name" value="NADHX_epimerase"/>
    <property type="match status" value="1"/>
</dbReference>
<dbReference type="Pfam" id="PF01256">
    <property type="entry name" value="Carb_kinase"/>
    <property type="match status" value="1"/>
</dbReference>
<keyword evidence="12 17" id="KW-0456">Lyase</keyword>
<feature type="binding site" evidence="17">
    <location>
        <position position="317"/>
    </location>
    <ligand>
        <name>(6S)-NADPHX</name>
        <dbReference type="ChEBI" id="CHEBI:64076"/>
    </ligand>
</feature>
<accession>A0A4V2W251</accession>
<dbReference type="OrthoDB" id="9806925at2"/>
<comment type="cofactor">
    <cofactor evidence="18 19">
        <name>K(+)</name>
        <dbReference type="ChEBI" id="CHEBI:29103"/>
    </cofactor>
    <text evidence="18 19">Binds 1 potassium ion per subunit.</text>
</comment>
<evidence type="ECO:0000259" key="20">
    <source>
        <dbReference type="PROSITE" id="PS51383"/>
    </source>
</evidence>
<feature type="domain" description="YjeF C-terminal" evidence="20">
    <location>
        <begin position="225"/>
        <end position="497"/>
    </location>
</feature>
<comment type="cofactor">
    <cofactor evidence="17">
        <name>Mg(2+)</name>
        <dbReference type="ChEBI" id="CHEBI:18420"/>
    </cofactor>
</comment>
<evidence type="ECO:0000313" key="22">
    <source>
        <dbReference type="EMBL" id="TCV86719.1"/>
    </source>
</evidence>
<dbReference type="NCBIfam" id="TIGR00197">
    <property type="entry name" value="yjeF_nterm"/>
    <property type="match status" value="1"/>
</dbReference>
<evidence type="ECO:0000313" key="23">
    <source>
        <dbReference type="Proteomes" id="UP000295367"/>
    </source>
</evidence>
<feature type="binding site" evidence="17">
    <location>
        <position position="370"/>
    </location>
    <ligand>
        <name>(6S)-NADPHX</name>
        <dbReference type="ChEBI" id="CHEBI:64076"/>
    </ligand>
</feature>
<dbReference type="Pfam" id="PF03853">
    <property type="entry name" value="YjeF_N"/>
    <property type="match status" value="1"/>
</dbReference>
<dbReference type="InterPro" id="IPR004443">
    <property type="entry name" value="YjeF_N_dom"/>
</dbReference>
<reference evidence="22 23" key="1">
    <citation type="submission" date="2019-03" db="EMBL/GenBank/DDBJ databases">
        <title>Genomic Encyclopedia of Type Strains, Phase IV (KMG-IV): sequencing the most valuable type-strain genomes for metagenomic binning, comparative biology and taxonomic classification.</title>
        <authorList>
            <person name="Goeker M."/>
        </authorList>
    </citation>
    <scope>NUCLEOTIDE SEQUENCE [LARGE SCALE GENOMIC DNA]</scope>
    <source>
        <strain evidence="22 23">DSM 100309</strain>
    </source>
</reference>
<keyword evidence="6 17" id="KW-0547">Nucleotide-binding</keyword>
<keyword evidence="13" id="KW-0511">Multifunctional enzyme</keyword>
<dbReference type="GO" id="GO:0005524">
    <property type="term" value="F:ATP binding"/>
    <property type="evidence" value="ECO:0007669"/>
    <property type="project" value="UniProtKB-UniRule"/>
</dbReference>
<feature type="binding site" evidence="18">
    <location>
        <position position="65"/>
    </location>
    <ligand>
        <name>K(+)</name>
        <dbReference type="ChEBI" id="CHEBI:29103"/>
    </ligand>
</feature>
<evidence type="ECO:0000256" key="19">
    <source>
        <dbReference type="PIRNR" id="PIRNR017184"/>
    </source>
</evidence>
<dbReference type="PANTHER" id="PTHR12592:SF0">
    <property type="entry name" value="ATP-DEPENDENT (S)-NAD(P)H-HYDRATE DEHYDRATASE"/>
    <property type="match status" value="1"/>
</dbReference>
<dbReference type="EMBL" id="SMCO01000006">
    <property type="protein sequence ID" value="TCV86719.1"/>
    <property type="molecule type" value="Genomic_DNA"/>
</dbReference>
<evidence type="ECO:0000259" key="21">
    <source>
        <dbReference type="PROSITE" id="PS51385"/>
    </source>
</evidence>
<dbReference type="GO" id="GO:0046872">
    <property type="term" value="F:metal ion binding"/>
    <property type="evidence" value="ECO:0007669"/>
    <property type="project" value="UniProtKB-UniRule"/>
</dbReference>
<evidence type="ECO:0000256" key="5">
    <source>
        <dbReference type="ARBA" id="ARBA00022723"/>
    </source>
</evidence>
<feature type="binding site" evidence="17">
    <location>
        <position position="437"/>
    </location>
    <ligand>
        <name>(6S)-NADPHX</name>
        <dbReference type="ChEBI" id="CHEBI:64076"/>
    </ligand>
</feature>
<dbReference type="SUPFAM" id="SSF53613">
    <property type="entry name" value="Ribokinase-like"/>
    <property type="match status" value="1"/>
</dbReference>
<comment type="catalytic activity">
    <reaction evidence="16 17 19">
        <text>(6S)-NADPHX + ADP = AMP + phosphate + NADPH + H(+)</text>
        <dbReference type="Rhea" id="RHEA:32235"/>
        <dbReference type="ChEBI" id="CHEBI:15378"/>
        <dbReference type="ChEBI" id="CHEBI:43474"/>
        <dbReference type="ChEBI" id="CHEBI:57783"/>
        <dbReference type="ChEBI" id="CHEBI:64076"/>
        <dbReference type="ChEBI" id="CHEBI:456215"/>
        <dbReference type="ChEBI" id="CHEBI:456216"/>
        <dbReference type="EC" id="4.2.1.136"/>
    </reaction>
</comment>
<protein>
    <recommendedName>
        <fullName evidence="19">Bifunctional NAD(P)H-hydrate repair enzyme</fullName>
    </recommendedName>
    <alternativeName>
        <fullName evidence="19">Nicotinamide nucleotide repair protein</fullName>
    </alternativeName>
    <domain>
        <recommendedName>
            <fullName evidence="19">ADP-dependent (S)-NAD(P)H-hydrate dehydratase</fullName>
            <ecNumber evidence="19">4.2.1.136</ecNumber>
        </recommendedName>
        <alternativeName>
            <fullName evidence="19">ADP-dependent NAD(P)HX dehydratase</fullName>
        </alternativeName>
    </domain>
    <domain>
        <recommendedName>
            <fullName evidence="19">NAD(P)H-hydrate epimerase</fullName>
            <ecNumber evidence="19">5.1.99.6</ecNumber>
        </recommendedName>
    </domain>
</protein>